<evidence type="ECO:0000313" key="2">
    <source>
        <dbReference type="Proteomes" id="UP000095558"/>
    </source>
</evidence>
<accession>A0A173YM29</accession>
<organism evidence="1 2">
    <name type="scientific">Clostridium disporicum</name>
    <dbReference type="NCBI Taxonomy" id="84024"/>
    <lineage>
        <taxon>Bacteria</taxon>
        <taxon>Bacillati</taxon>
        <taxon>Bacillota</taxon>
        <taxon>Clostridia</taxon>
        <taxon>Eubacteriales</taxon>
        <taxon>Clostridiaceae</taxon>
        <taxon>Clostridium</taxon>
    </lineage>
</organism>
<dbReference type="GeneID" id="83011126"/>
<evidence type="ECO:0000313" key="1">
    <source>
        <dbReference type="EMBL" id="CUO42973.1"/>
    </source>
</evidence>
<dbReference type="OrthoDB" id="9951201at2"/>
<dbReference type="Proteomes" id="UP000095558">
    <property type="component" value="Unassembled WGS sequence"/>
</dbReference>
<name>A0A173YM29_9CLOT</name>
<protein>
    <submittedName>
        <fullName evidence="1">Uncharacterized protein</fullName>
    </submittedName>
</protein>
<dbReference type="EMBL" id="CYZV01000024">
    <property type="protein sequence ID" value="CUO42973.1"/>
    <property type="molecule type" value="Genomic_DNA"/>
</dbReference>
<sequence length="93" mass="10570">MGIGTEIFTMPGSKFKAVCLNPVEDPEKINEISQRYYQGLVNALEITFGEMWATEIFKIRGWTEEDFIKVGGKYEFRGKKAIEEGDSRKNIGS</sequence>
<dbReference type="AlphaFoldDB" id="A0A173YM29"/>
<dbReference type="RefSeq" id="WP_042395994.1">
    <property type="nucleotide sequence ID" value="NZ_CYYT01000003.1"/>
</dbReference>
<gene>
    <name evidence="1" type="ORF">ERS852470_02320</name>
</gene>
<proteinExistence type="predicted"/>
<reference evidence="1 2" key="1">
    <citation type="submission" date="2015-09" db="EMBL/GenBank/DDBJ databases">
        <authorList>
            <consortium name="Pathogen Informatics"/>
        </authorList>
    </citation>
    <scope>NUCLEOTIDE SEQUENCE [LARGE SCALE GENOMIC DNA]</scope>
    <source>
        <strain evidence="1 2">2789STDY5834855</strain>
    </source>
</reference>